<sequence>MPTDREQPAGGVIHDIGYQHYDGPRLGARYVQRSLFVESLRGAYGLGRSMRSKIMPMLLLATMCLPALVIVVVTAVVGADDLPLGYTEYLFNLQAVVGIYLAAQAPALVSRDLRHRVVPLYFARPMQRPQYVQAKLAAMTTALFLLMALPLLIMFAGAVLAELSFTEQAPDALLGLLGALLYAVVLAGIGLLIAAFTPRRGLGVAAVIAVLLVLSGIQSSVMAIAGELGERTLAGYSGLISPSSLVDGVLSGLLGAETVLVEPPGTTGALVFLAVMVLLVVGCYAALLARYRRVPTS</sequence>
<feature type="transmembrane region" description="Helical" evidence="1">
    <location>
        <begin position="202"/>
        <end position="225"/>
    </location>
</feature>
<keyword evidence="1" id="KW-1133">Transmembrane helix</keyword>
<dbReference type="Proteomes" id="UP001165561">
    <property type="component" value="Unassembled WGS sequence"/>
</dbReference>
<name>A0ABT5U186_9MICO</name>
<dbReference type="EMBL" id="JARACI010001186">
    <property type="protein sequence ID" value="MDD9208051.1"/>
    <property type="molecule type" value="Genomic_DNA"/>
</dbReference>
<feature type="transmembrane region" description="Helical" evidence="1">
    <location>
        <begin position="269"/>
        <end position="289"/>
    </location>
</feature>
<gene>
    <name evidence="2" type="ORF">PU560_16490</name>
</gene>
<feature type="transmembrane region" description="Helical" evidence="1">
    <location>
        <begin position="172"/>
        <end position="195"/>
    </location>
</feature>
<keyword evidence="1" id="KW-0472">Membrane</keyword>
<accession>A0ABT5U186</accession>
<reference evidence="2" key="1">
    <citation type="submission" date="2023-02" db="EMBL/GenBank/DDBJ databases">
        <title>Georgenia sp.10Sc9-8, isolated from a soil sample collected from the Taklamakan desert.</title>
        <authorList>
            <person name="Liu S."/>
        </authorList>
    </citation>
    <scope>NUCLEOTIDE SEQUENCE</scope>
    <source>
        <strain evidence="2">10Sc9-8</strain>
    </source>
</reference>
<comment type="caution">
    <text evidence="2">The sequence shown here is derived from an EMBL/GenBank/DDBJ whole genome shotgun (WGS) entry which is preliminary data.</text>
</comment>
<keyword evidence="1" id="KW-0812">Transmembrane</keyword>
<proteinExistence type="predicted"/>
<evidence type="ECO:0000313" key="2">
    <source>
        <dbReference type="EMBL" id="MDD9208051.1"/>
    </source>
</evidence>
<feature type="transmembrane region" description="Helical" evidence="1">
    <location>
        <begin position="89"/>
        <end position="109"/>
    </location>
</feature>
<feature type="transmembrane region" description="Helical" evidence="1">
    <location>
        <begin position="136"/>
        <end position="160"/>
    </location>
</feature>
<organism evidence="2 3">
    <name type="scientific">Georgenia halotolerans</name>
    <dbReference type="NCBI Taxonomy" id="3028317"/>
    <lineage>
        <taxon>Bacteria</taxon>
        <taxon>Bacillati</taxon>
        <taxon>Actinomycetota</taxon>
        <taxon>Actinomycetes</taxon>
        <taxon>Micrococcales</taxon>
        <taxon>Bogoriellaceae</taxon>
        <taxon>Georgenia</taxon>
    </lineage>
</organism>
<evidence type="ECO:0000313" key="3">
    <source>
        <dbReference type="Proteomes" id="UP001165561"/>
    </source>
</evidence>
<keyword evidence="3" id="KW-1185">Reference proteome</keyword>
<evidence type="ECO:0000256" key="1">
    <source>
        <dbReference type="SAM" id="Phobius"/>
    </source>
</evidence>
<feature type="transmembrane region" description="Helical" evidence="1">
    <location>
        <begin position="57"/>
        <end position="77"/>
    </location>
</feature>
<protein>
    <submittedName>
        <fullName evidence="2">ABC transporter permease</fullName>
    </submittedName>
</protein>